<gene>
    <name evidence="1" type="ORF">METZ01_LOCUS176434</name>
</gene>
<evidence type="ECO:0000313" key="1">
    <source>
        <dbReference type="EMBL" id="SVB23580.1"/>
    </source>
</evidence>
<dbReference type="EMBL" id="UINC01033778">
    <property type="protein sequence ID" value="SVB23580.1"/>
    <property type="molecule type" value="Genomic_DNA"/>
</dbReference>
<organism evidence="1">
    <name type="scientific">marine metagenome</name>
    <dbReference type="NCBI Taxonomy" id="408172"/>
    <lineage>
        <taxon>unclassified sequences</taxon>
        <taxon>metagenomes</taxon>
        <taxon>ecological metagenomes</taxon>
    </lineage>
</organism>
<dbReference type="AlphaFoldDB" id="A0A382CC27"/>
<dbReference type="Gene3D" id="2.60.120.380">
    <property type="match status" value="1"/>
</dbReference>
<proteinExistence type="predicted"/>
<sequence length="202" mass="23502">MKEKIFTSLVIILSVILVLKSAEAHQPVLNSEKNNSVEEPYIIEEPEVSKAIFAELKGEPHYYRIDSNTKFKFYAGITTPKIDNCPLTKKFSFDVLDSDLELIKKKDGENFNWWPWYEKHGEKWYWIGPEIGEKFKSNREYNKGTYYIRVYNQTNTGQYVLAVGDIESFPISVIVKMLFTLPSINSAFWDDVTCPEAKIHNQ</sequence>
<dbReference type="SUPFAM" id="SSF89260">
    <property type="entry name" value="Collagen-binding domain"/>
    <property type="match status" value="1"/>
</dbReference>
<accession>A0A382CC27</accession>
<name>A0A382CC27_9ZZZZ</name>
<protein>
    <submittedName>
        <fullName evidence="1">Uncharacterized protein</fullName>
    </submittedName>
</protein>
<reference evidence="1" key="1">
    <citation type="submission" date="2018-05" db="EMBL/GenBank/DDBJ databases">
        <authorList>
            <person name="Lanie J.A."/>
            <person name="Ng W.-L."/>
            <person name="Kazmierczak K.M."/>
            <person name="Andrzejewski T.M."/>
            <person name="Davidsen T.M."/>
            <person name="Wayne K.J."/>
            <person name="Tettelin H."/>
            <person name="Glass J.I."/>
            <person name="Rusch D."/>
            <person name="Podicherti R."/>
            <person name="Tsui H.-C.T."/>
            <person name="Winkler M.E."/>
        </authorList>
    </citation>
    <scope>NUCLEOTIDE SEQUENCE</scope>
</reference>